<feature type="compositionally biased region" description="Acidic residues" evidence="6">
    <location>
        <begin position="69"/>
        <end position="91"/>
    </location>
</feature>
<dbReference type="GO" id="GO:0022857">
    <property type="term" value="F:transmembrane transporter activity"/>
    <property type="evidence" value="ECO:0007669"/>
    <property type="project" value="InterPro"/>
</dbReference>
<dbReference type="InterPro" id="IPR020846">
    <property type="entry name" value="MFS_dom"/>
</dbReference>
<feature type="transmembrane region" description="Helical" evidence="7">
    <location>
        <begin position="237"/>
        <end position="255"/>
    </location>
</feature>
<keyword evidence="4 7" id="KW-1133">Transmembrane helix</keyword>
<keyword evidence="10" id="KW-1185">Reference proteome</keyword>
<dbReference type="FunFam" id="1.20.1250.20:FF:000018">
    <property type="entry name" value="MFS transporter permease"/>
    <property type="match status" value="1"/>
</dbReference>
<evidence type="ECO:0000256" key="3">
    <source>
        <dbReference type="ARBA" id="ARBA00022692"/>
    </source>
</evidence>
<keyword evidence="5 7" id="KW-0472">Membrane</keyword>
<feature type="transmembrane region" description="Helical" evidence="7">
    <location>
        <begin position="207"/>
        <end position="225"/>
    </location>
</feature>
<dbReference type="GO" id="GO:0016020">
    <property type="term" value="C:membrane"/>
    <property type="evidence" value="ECO:0007669"/>
    <property type="project" value="UniProtKB-SubCell"/>
</dbReference>
<accession>A0A9N9ZQ91</accession>
<dbReference type="PANTHER" id="PTHR43791">
    <property type="entry name" value="PERMEASE-RELATED"/>
    <property type="match status" value="1"/>
</dbReference>
<dbReference type="EMBL" id="CABFOC020000097">
    <property type="protein sequence ID" value="CAH0059577.1"/>
    <property type="molecule type" value="Genomic_DNA"/>
</dbReference>
<reference evidence="10" key="1">
    <citation type="submission" date="2019-06" db="EMBL/GenBank/DDBJ databases">
        <authorList>
            <person name="Broberg M."/>
        </authorList>
    </citation>
    <scope>NUCLEOTIDE SEQUENCE [LARGE SCALE GENOMIC DNA]</scope>
</reference>
<feature type="region of interest" description="Disordered" evidence="6">
    <location>
        <begin position="116"/>
        <end position="142"/>
    </location>
</feature>
<protein>
    <recommendedName>
        <fullName evidence="8">Major facilitator superfamily (MFS) profile domain-containing protein</fullName>
    </recommendedName>
</protein>
<feature type="region of interest" description="Disordered" evidence="6">
    <location>
        <begin position="1"/>
        <end position="91"/>
    </location>
</feature>
<evidence type="ECO:0000259" key="8">
    <source>
        <dbReference type="PROSITE" id="PS50850"/>
    </source>
</evidence>
<dbReference type="InterPro" id="IPR036259">
    <property type="entry name" value="MFS_trans_sf"/>
</dbReference>
<feature type="transmembrane region" description="Helical" evidence="7">
    <location>
        <begin position="468"/>
        <end position="488"/>
    </location>
</feature>
<feature type="transmembrane region" description="Helical" evidence="7">
    <location>
        <begin position="500"/>
        <end position="519"/>
    </location>
</feature>
<evidence type="ECO:0000256" key="2">
    <source>
        <dbReference type="ARBA" id="ARBA00022448"/>
    </source>
</evidence>
<dbReference type="InterPro" id="IPR011701">
    <property type="entry name" value="MFS"/>
</dbReference>
<feature type="transmembrane region" description="Helical" evidence="7">
    <location>
        <begin position="437"/>
        <end position="456"/>
    </location>
</feature>
<gene>
    <name evidence="9" type="ORF">CSOL1703_00011617</name>
</gene>
<feature type="transmembrane region" description="Helical" evidence="7">
    <location>
        <begin position="328"/>
        <end position="350"/>
    </location>
</feature>
<dbReference type="Gene3D" id="1.20.1250.20">
    <property type="entry name" value="MFS general substrate transporter like domains"/>
    <property type="match status" value="2"/>
</dbReference>
<dbReference type="OrthoDB" id="2985014at2759"/>
<evidence type="ECO:0000313" key="10">
    <source>
        <dbReference type="Proteomes" id="UP000775872"/>
    </source>
</evidence>
<feature type="transmembrane region" description="Helical" evidence="7">
    <location>
        <begin position="403"/>
        <end position="425"/>
    </location>
</feature>
<dbReference type="Pfam" id="PF07690">
    <property type="entry name" value="MFS_1"/>
    <property type="match status" value="1"/>
</dbReference>
<evidence type="ECO:0000313" key="9">
    <source>
        <dbReference type="EMBL" id="CAH0059577.1"/>
    </source>
</evidence>
<evidence type="ECO:0000256" key="1">
    <source>
        <dbReference type="ARBA" id="ARBA00004141"/>
    </source>
</evidence>
<feature type="transmembrane region" description="Helical" evidence="7">
    <location>
        <begin position="531"/>
        <end position="548"/>
    </location>
</feature>
<evidence type="ECO:0000256" key="7">
    <source>
        <dbReference type="SAM" id="Phobius"/>
    </source>
</evidence>
<sequence length="628" mass="69857">MAGYNKNYLTPASGQEPGESSPSFAQTGAEFSLDDSEIGSPGYLATPTRSPGFRPGHISPSFAQTGAELDLDDSDEEDDEEDDEDEDEDDFDLRSEVVRHAGPAAEVYQMVEQNQARGDLTAERPWEGDELASPRPDMRNNSTSSVASFQLYTPDEEIAVRRKLDRKLVLFVALLFLLSFLDRSNIGNARIAGMDRDLQTKPPRDDWYDWSLTAFYISYICFEWMALLWRLIPAHKFVCGIVIAWGATAALQSIAPSYPVLIFFRVVLGISEAGFTGIPFYLSFFFKRDELAFRTAMFISAAPLATSFASSLAWVIVKCAELSPIAPWRLLFLIEGFPSVIAGVIAFKVIPDSPQTVSYFTKRERKVARLRLRGEKPTSTKPDQKEDSALHGQDLLAVFRDPVAWISAAMFFLSNMAYSSLPVFLPKILTEMGFNNLSAQALSAPPYLVAFLLVLVTAHLSDRFRTRTVPIVLHATASAAGYAILAVAEPMKLSPVFRYVAVYPAAAGFFNVVTLIITWSINNQANQSRQGGGFALLQLIGQCGPLVGTRLYPVKDGPYYAHGMRTCFWAMLGVAILAIVLRVYMSYQNRKMDRLEKERASELVDEEQEGLVGNGRRQTQPDSFRYML</sequence>
<feature type="region of interest" description="Disordered" evidence="6">
    <location>
        <begin position="606"/>
        <end position="628"/>
    </location>
</feature>
<dbReference type="FunFam" id="1.20.1250.20:FF:000013">
    <property type="entry name" value="MFS general substrate transporter"/>
    <property type="match status" value="1"/>
</dbReference>
<feature type="transmembrane region" description="Helical" evidence="7">
    <location>
        <begin position="168"/>
        <end position="187"/>
    </location>
</feature>
<dbReference type="SUPFAM" id="SSF103473">
    <property type="entry name" value="MFS general substrate transporter"/>
    <property type="match status" value="1"/>
</dbReference>
<keyword evidence="3 7" id="KW-0812">Transmembrane</keyword>
<comment type="caution">
    <text evidence="9">The sequence shown here is derived from an EMBL/GenBank/DDBJ whole genome shotgun (WGS) entry which is preliminary data.</text>
</comment>
<feature type="compositionally biased region" description="Polar residues" evidence="6">
    <location>
        <begin position="7"/>
        <end position="26"/>
    </location>
</feature>
<dbReference type="PROSITE" id="PS50850">
    <property type="entry name" value="MFS"/>
    <property type="match status" value="1"/>
</dbReference>
<organism evidence="9 10">
    <name type="scientific">Clonostachys solani</name>
    <dbReference type="NCBI Taxonomy" id="160281"/>
    <lineage>
        <taxon>Eukaryota</taxon>
        <taxon>Fungi</taxon>
        <taxon>Dikarya</taxon>
        <taxon>Ascomycota</taxon>
        <taxon>Pezizomycotina</taxon>
        <taxon>Sordariomycetes</taxon>
        <taxon>Hypocreomycetidae</taxon>
        <taxon>Hypocreales</taxon>
        <taxon>Bionectriaceae</taxon>
        <taxon>Clonostachys</taxon>
    </lineage>
</organism>
<name>A0A9N9ZQ91_9HYPO</name>
<evidence type="ECO:0000256" key="6">
    <source>
        <dbReference type="SAM" id="MobiDB-lite"/>
    </source>
</evidence>
<keyword evidence="2" id="KW-0813">Transport</keyword>
<reference evidence="9 10" key="2">
    <citation type="submission" date="2021-10" db="EMBL/GenBank/DDBJ databases">
        <authorList>
            <person name="Piombo E."/>
        </authorList>
    </citation>
    <scope>NUCLEOTIDE SEQUENCE [LARGE SCALE GENOMIC DNA]</scope>
</reference>
<proteinExistence type="predicted"/>
<dbReference type="PANTHER" id="PTHR43791:SF27">
    <property type="entry name" value="TRANSPORTER, PUTATIVE (AFU_ORTHOLOGUE AFUA_2G15730)-RELATED"/>
    <property type="match status" value="1"/>
</dbReference>
<evidence type="ECO:0000256" key="4">
    <source>
        <dbReference type="ARBA" id="ARBA00022989"/>
    </source>
</evidence>
<feature type="transmembrane region" description="Helical" evidence="7">
    <location>
        <begin position="568"/>
        <end position="587"/>
    </location>
</feature>
<evidence type="ECO:0000256" key="5">
    <source>
        <dbReference type="ARBA" id="ARBA00023136"/>
    </source>
</evidence>
<feature type="transmembrane region" description="Helical" evidence="7">
    <location>
        <begin position="261"/>
        <end position="284"/>
    </location>
</feature>
<dbReference type="Proteomes" id="UP000775872">
    <property type="component" value="Unassembled WGS sequence"/>
</dbReference>
<dbReference type="AlphaFoldDB" id="A0A9N9ZQ91"/>
<comment type="subcellular location">
    <subcellularLocation>
        <location evidence="1">Membrane</location>
        <topology evidence="1">Multi-pass membrane protein</topology>
    </subcellularLocation>
</comment>
<feature type="transmembrane region" description="Helical" evidence="7">
    <location>
        <begin position="296"/>
        <end position="316"/>
    </location>
</feature>
<feature type="domain" description="Major facilitator superfamily (MFS) profile" evidence="8">
    <location>
        <begin position="168"/>
        <end position="590"/>
    </location>
</feature>